<accession>A0A1F7Y0P5</accession>
<dbReference type="InterPro" id="IPR048389">
    <property type="entry name" value="YciQ-like_C"/>
</dbReference>
<gene>
    <name evidence="6" type="ORF">A2714_00365</name>
</gene>
<feature type="domain" description="DUF2207" evidence="4">
    <location>
        <begin position="34"/>
        <end position="185"/>
    </location>
</feature>
<feature type="chain" id="PRO_5009533779" description="DUF2207 domain-containing protein" evidence="3">
    <location>
        <begin position="23"/>
        <end position="629"/>
    </location>
</feature>
<dbReference type="Proteomes" id="UP000178419">
    <property type="component" value="Unassembled WGS sequence"/>
</dbReference>
<evidence type="ECO:0000256" key="2">
    <source>
        <dbReference type="SAM" id="Phobius"/>
    </source>
</evidence>
<organism evidence="6 7">
    <name type="scientific">Candidatus Woesebacteria bacterium RIFCSPHIGHO2_01_FULL_38_9</name>
    <dbReference type="NCBI Taxonomy" id="1802492"/>
    <lineage>
        <taxon>Bacteria</taxon>
        <taxon>Candidatus Woeseibacteriota</taxon>
    </lineage>
</organism>
<feature type="region of interest" description="Disordered" evidence="1">
    <location>
        <begin position="595"/>
        <end position="629"/>
    </location>
</feature>
<evidence type="ECO:0000256" key="3">
    <source>
        <dbReference type="SAM" id="SignalP"/>
    </source>
</evidence>
<feature type="domain" description="Predicted membrane protein YciQ-like C-terminal" evidence="5">
    <location>
        <begin position="295"/>
        <end position="555"/>
    </location>
</feature>
<keyword evidence="2" id="KW-0812">Transmembrane</keyword>
<feature type="compositionally biased region" description="Gly residues" evidence="1">
    <location>
        <begin position="607"/>
        <end position="629"/>
    </location>
</feature>
<keyword evidence="3" id="KW-0732">Signal</keyword>
<dbReference type="InterPro" id="IPR018702">
    <property type="entry name" value="DUF2207"/>
</dbReference>
<evidence type="ECO:0000259" key="5">
    <source>
        <dbReference type="Pfam" id="PF20990"/>
    </source>
</evidence>
<proteinExistence type="predicted"/>
<feature type="transmembrane region" description="Helical" evidence="2">
    <location>
        <begin position="455"/>
        <end position="474"/>
    </location>
</feature>
<keyword evidence="2" id="KW-0472">Membrane</keyword>
<evidence type="ECO:0000313" key="6">
    <source>
        <dbReference type="EMBL" id="OGM20863.1"/>
    </source>
</evidence>
<dbReference type="EMBL" id="MGGE01000032">
    <property type="protein sequence ID" value="OGM20863.1"/>
    <property type="molecule type" value="Genomic_DNA"/>
</dbReference>
<reference evidence="6 7" key="1">
    <citation type="journal article" date="2016" name="Nat. Commun.">
        <title>Thousands of microbial genomes shed light on interconnected biogeochemical processes in an aquifer system.</title>
        <authorList>
            <person name="Anantharaman K."/>
            <person name="Brown C.T."/>
            <person name="Hug L.A."/>
            <person name="Sharon I."/>
            <person name="Castelle C.J."/>
            <person name="Probst A.J."/>
            <person name="Thomas B.C."/>
            <person name="Singh A."/>
            <person name="Wilkins M.J."/>
            <person name="Karaoz U."/>
            <person name="Brodie E.L."/>
            <person name="Williams K.H."/>
            <person name="Hubbard S.S."/>
            <person name="Banfield J.F."/>
        </authorList>
    </citation>
    <scope>NUCLEOTIDE SEQUENCE [LARGE SCALE GENOMIC DNA]</scope>
</reference>
<feature type="transmembrane region" description="Helical" evidence="2">
    <location>
        <begin position="480"/>
        <end position="500"/>
    </location>
</feature>
<dbReference type="AlphaFoldDB" id="A0A1F7Y0P5"/>
<dbReference type="Pfam" id="PF09972">
    <property type="entry name" value="DUF2207"/>
    <property type="match status" value="1"/>
</dbReference>
<keyword evidence="2" id="KW-1133">Transmembrane helix</keyword>
<evidence type="ECO:0008006" key="8">
    <source>
        <dbReference type="Google" id="ProtNLM"/>
    </source>
</evidence>
<name>A0A1F7Y0P5_9BACT</name>
<dbReference type="Pfam" id="PF20990">
    <property type="entry name" value="DUF2207_C"/>
    <property type="match status" value="1"/>
</dbReference>
<feature type="signal peptide" evidence="3">
    <location>
        <begin position="1"/>
        <end position="22"/>
    </location>
</feature>
<protein>
    <recommendedName>
        <fullName evidence="8">DUF2207 domain-containing protein</fullName>
    </recommendedName>
</protein>
<evidence type="ECO:0000259" key="4">
    <source>
        <dbReference type="Pfam" id="PF09972"/>
    </source>
</evidence>
<feature type="transmembrane region" description="Helical" evidence="2">
    <location>
        <begin position="241"/>
        <end position="258"/>
    </location>
</feature>
<evidence type="ECO:0000256" key="1">
    <source>
        <dbReference type="SAM" id="MobiDB-lite"/>
    </source>
</evidence>
<sequence>MKKIGCLILFCLLLFLPTNVQAQTPDYSLENYVITDFQSEIGVEKDTSLLITETITVNFPDQRHGIFRIIPIIYTVKGKTLRTKLFVESVTDSFGNLQKYEKSRVGQSVSLKIGDPDVLVTGLQTYVVKYKVKNVIQRYDAYDEVYWNVTGREWDTDILNAVAKVNSPFADITNVDCFAGPVGTESKDCNSTFVNNEADFTSETQLGYGSDFTIVVALDKENGLIFPGRLEIAVDTIFDNWGYAVSIIPFFVIFFFWYKRGRDKKYAGENIYYEPEDKTEITKPLFSREHLPLVYHPIGGLTPSEVGTVVDEKVDISDVIAEILELARLGFIEIRKIEKKKFLADEVEYAFIKKDKYNDDKARNTLHNYQDYLLQELFRSTVIHKSVEIAEKFFKGNEKHLDDVRKLLAKKEYALLGGLKNHFYEGLPVFKKKLYERMEEEEIFHENPDSVRQKWIGLLVILEIGAFAVIMNFFTSTANFGPIVPFVIFSIPAFIFALSMPRRTAYGYSLKRQIEGLYWYLQKGKWRHDISEKHLFIEEILPLAVALGIVEKLAQDMKDLNLAPPSYFSGTSLAAFSSDIGSFSTTTSNTLLSAPGGKWSGSSSWSGGSGFSGGGSSGGGFGGGGGGSW</sequence>
<feature type="compositionally biased region" description="Low complexity" evidence="1">
    <location>
        <begin position="595"/>
        <end position="606"/>
    </location>
</feature>
<comment type="caution">
    <text evidence="6">The sequence shown here is derived from an EMBL/GenBank/DDBJ whole genome shotgun (WGS) entry which is preliminary data.</text>
</comment>
<evidence type="ECO:0000313" key="7">
    <source>
        <dbReference type="Proteomes" id="UP000178419"/>
    </source>
</evidence>